<feature type="transmembrane region" description="Helical" evidence="1">
    <location>
        <begin position="21"/>
        <end position="42"/>
    </location>
</feature>
<protein>
    <recommendedName>
        <fullName evidence="4">Pilin, type IV</fullName>
    </recommendedName>
</protein>
<gene>
    <name evidence="2" type="ORF">SBA5_220079</name>
</gene>
<proteinExistence type="predicted"/>
<dbReference type="Proteomes" id="UP000239735">
    <property type="component" value="Unassembled WGS sequence"/>
</dbReference>
<dbReference type="Pfam" id="PF07963">
    <property type="entry name" value="N_methyl"/>
    <property type="match status" value="1"/>
</dbReference>
<evidence type="ECO:0000313" key="2">
    <source>
        <dbReference type="EMBL" id="SPE19233.1"/>
    </source>
</evidence>
<keyword evidence="1" id="KW-0812">Transmembrane</keyword>
<dbReference type="InterPro" id="IPR045584">
    <property type="entry name" value="Pilin-like"/>
</dbReference>
<sequence length="178" mass="18845">MTCKFSLSRRNRVRRFHAPNGFTLMELLIVIAIILILMLMAIPTIGVMKKHANEVSAINSLRALTQAEIQYESTYPANGYACALTSLGGEPGSGAPSPTSAQLIGADLASGYKSGYLFSITNCQKVTINGTDKITAYTITAVPQAVGKTGDRGFCTDQFGGAAKYDPAGGTNCTQLLQ</sequence>
<organism evidence="2 3">
    <name type="scientific">Candidatus Sulfuritelmatomonas gaucii</name>
    <dbReference type="NCBI Taxonomy" id="2043161"/>
    <lineage>
        <taxon>Bacteria</taxon>
        <taxon>Pseudomonadati</taxon>
        <taxon>Acidobacteriota</taxon>
        <taxon>Terriglobia</taxon>
        <taxon>Terriglobales</taxon>
        <taxon>Acidobacteriaceae</taxon>
        <taxon>Candidatus Sulfuritelmatomonas</taxon>
    </lineage>
</organism>
<keyword evidence="1" id="KW-0472">Membrane</keyword>
<accession>A0A2N9L7Z0</accession>
<dbReference type="AlphaFoldDB" id="A0A2N9L7Z0"/>
<keyword evidence="1" id="KW-1133">Transmembrane helix</keyword>
<evidence type="ECO:0008006" key="4">
    <source>
        <dbReference type="Google" id="ProtNLM"/>
    </source>
</evidence>
<dbReference type="SUPFAM" id="SSF54523">
    <property type="entry name" value="Pili subunits"/>
    <property type="match status" value="1"/>
</dbReference>
<dbReference type="Gene3D" id="3.30.700.10">
    <property type="entry name" value="Glycoprotein, Type 4 Pilin"/>
    <property type="match status" value="1"/>
</dbReference>
<dbReference type="NCBIfam" id="TIGR02532">
    <property type="entry name" value="IV_pilin_GFxxxE"/>
    <property type="match status" value="1"/>
</dbReference>
<dbReference type="EMBL" id="OKRB01000078">
    <property type="protein sequence ID" value="SPE19233.1"/>
    <property type="molecule type" value="Genomic_DNA"/>
</dbReference>
<reference evidence="3" key="1">
    <citation type="submission" date="2018-02" db="EMBL/GenBank/DDBJ databases">
        <authorList>
            <person name="Hausmann B."/>
        </authorList>
    </citation>
    <scope>NUCLEOTIDE SEQUENCE [LARGE SCALE GENOMIC DNA]</scope>
    <source>
        <strain evidence="3">Peat soil MAG SbA5</strain>
    </source>
</reference>
<evidence type="ECO:0000313" key="3">
    <source>
        <dbReference type="Proteomes" id="UP000239735"/>
    </source>
</evidence>
<evidence type="ECO:0000256" key="1">
    <source>
        <dbReference type="SAM" id="Phobius"/>
    </source>
</evidence>
<dbReference type="InterPro" id="IPR012902">
    <property type="entry name" value="N_methyl_site"/>
</dbReference>
<name>A0A2N9L7Z0_9BACT</name>